<keyword evidence="2 5" id="KW-0812">Transmembrane</keyword>
<dbReference type="InterPro" id="IPR013525">
    <property type="entry name" value="ABC2_TM"/>
</dbReference>
<comment type="subcellular location">
    <subcellularLocation>
        <location evidence="5">Cell membrane</location>
        <topology evidence="5">Multi-pass membrane protein</topology>
    </subcellularLocation>
    <subcellularLocation>
        <location evidence="1">Membrane</location>
        <topology evidence="1">Multi-pass membrane protein</topology>
    </subcellularLocation>
</comment>
<dbReference type="Pfam" id="PF01061">
    <property type="entry name" value="ABC2_membrane"/>
    <property type="match status" value="1"/>
</dbReference>
<feature type="transmembrane region" description="Helical" evidence="5">
    <location>
        <begin position="240"/>
        <end position="258"/>
    </location>
</feature>
<dbReference type="PRINTS" id="PR00164">
    <property type="entry name" value="ABC2TRNSPORT"/>
</dbReference>
<gene>
    <name evidence="7" type="ORF">C7380_1121</name>
</gene>
<keyword evidence="3 5" id="KW-1133">Transmembrane helix</keyword>
<evidence type="ECO:0000313" key="8">
    <source>
        <dbReference type="Proteomes" id="UP000245921"/>
    </source>
</evidence>
<dbReference type="GO" id="GO:0043190">
    <property type="term" value="C:ATP-binding cassette (ABC) transporter complex"/>
    <property type="evidence" value="ECO:0007669"/>
    <property type="project" value="InterPro"/>
</dbReference>
<feature type="transmembrane region" description="Helical" evidence="5">
    <location>
        <begin position="21"/>
        <end position="46"/>
    </location>
</feature>
<keyword evidence="8" id="KW-1185">Reference proteome</keyword>
<dbReference type="PANTHER" id="PTHR43229">
    <property type="entry name" value="NODULATION PROTEIN J"/>
    <property type="match status" value="1"/>
</dbReference>
<feature type="transmembrane region" description="Helical" evidence="5">
    <location>
        <begin position="111"/>
        <end position="142"/>
    </location>
</feature>
<reference evidence="7 8" key="1">
    <citation type="submission" date="2018-05" db="EMBL/GenBank/DDBJ databases">
        <title>Genomic Encyclopedia of Type Strains, Phase IV (KMG-IV): sequencing the most valuable type-strain genomes for metagenomic binning, comparative biology and taxonomic classification.</title>
        <authorList>
            <person name="Goeker M."/>
        </authorList>
    </citation>
    <scope>NUCLEOTIDE SEQUENCE [LARGE SCALE GENOMIC DNA]</scope>
    <source>
        <strain evidence="7 8">DSM 24906</strain>
    </source>
</reference>
<dbReference type="RefSeq" id="WP_109605111.1">
    <property type="nucleotide sequence ID" value="NZ_JAMHJO010000001.1"/>
</dbReference>
<protein>
    <recommendedName>
        <fullName evidence="5">Transport permease protein</fullName>
    </recommendedName>
</protein>
<dbReference type="InterPro" id="IPR000412">
    <property type="entry name" value="ABC_2_transport"/>
</dbReference>
<organism evidence="7 8">
    <name type="scientific">Oceanotoga teriensis</name>
    <dbReference type="NCBI Taxonomy" id="515440"/>
    <lineage>
        <taxon>Bacteria</taxon>
        <taxon>Thermotogati</taxon>
        <taxon>Thermotogota</taxon>
        <taxon>Thermotogae</taxon>
        <taxon>Petrotogales</taxon>
        <taxon>Petrotogaceae</taxon>
        <taxon>Oceanotoga</taxon>
    </lineage>
</organism>
<feature type="transmembrane region" description="Helical" evidence="5">
    <location>
        <begin position="148"/>
        <end position="176"/>
    </location>
</feature>
<comment type="caution">
    <text evidence="7">The sequence shown here is derived from an EMBL/GenBank/DDBJ whole genome shotgun (WGS) entry which is preliminary data.</text>
</comment>
<keyword evidence="4 5" id="KW-0472">Membrane</keyword>
<evidence type="ECO:0000256" key="4">
    <source>
        <dbReference type="ARBA" id="ARBA00023136"/>
    </source>
</evidence>
<dbReference type="PROSITE" id="PS51012">
    <property type="entry name" value="ABC_TM2"/>
    <property type="match status" value="1"/>
</dbReference>
<dbReference type="PIRSF" id="PIRSF006648">
    <property type="entry name" value="DrrB"/>
    <property type="match status" value="1"/>
</dbReference>
<evidence type="ECO:0000259" key="6">
    <source>
        <dbReference type="PROSITE" id="PS51012"/>
    </source>
</evidence>
<dbReference type="PANTHER" id="PTHR43229:SF6">
    <property type="entry name" value="ABC-TYPE MULTIDRUG TRANSPORT SYSTEM, PERMEASE COMPONENT"/>
    <property type="match status" value="1"/>
</dbReference>
<dbReference type="EMBL" id="QGGI01000012">
    <property type="protein sequence ID" value="PWJ90533.1"/>
    <property type="molecule type" value="Genomic_DNA"/>
</dbReference>
<dbReference type="InterPro" id="IPR047817">
    <property type="entry name" value="ABC2_TM_bact-type"/>
</dbReference>
<evidence type="ECO:0000256" key="2">
    <source>
        <dbReference type="ARBA" id="ARBA00022692"/>
    </source>
</evidence>
<evidence type="ECO:0000313" key="7">
    <source>
        <dbReference type="EMBL" id="PWJ90533.1"/>
    </source>
</evidence>
<evidence type="ECO:0000256" key="5">
    <source>
        <dbReference type="RuleBase" id="RU361157"/>
    </source>
</evidence>
<feature type="transmembrane region" description="Helical" evidence="5">
    <location>
        <begin position="188"/>
        <end position="207"/>
    </location>
</feature>
<dbReference type="GO" id="GO:0140359">
    <property type="term" value="F:ABC-type transporter activity"/>
    <property type="evidence" value="ECO:0007669"/>
    <property type="project" value="InterPro"/>
</dbReference>
<dbReference type="AlphaFoldDB" id="A0AA45C616"/>
<evidence type="ECO:0000256" key="3">
    <source>
        <dbReference type="ARBA" id="ARBA00022989"/>
    </source>
</evidence>
<name>A0AA45C616_9BACT</name>
<feature type="domain" description="ABC transmembrane type-2" evidence="6">
    <location>
        <begin position="27"/>
        <end position="261"/>
    </location>
</feature>
<keyword evidence="5" id="KW-1003">Cell membrane</keyword>
<dbReference type="Proteomes" id="UP000245921">
    <property type="component" value="Unassembled WGS sequence"/>
</dbReference>
<evidence type="ECO:0000256" key="1">
    <source>
        <dbReference type="ARBA" id="ARBA00004141"/>
    </source>
</evidence>
<proteinExistence type="inferred from homology"/>
<feature type="transmembrane region" description="Helical" evidence="5">
    <location>
        <begin position="66"/>
        <end position="91"/>
    </location>
</feature>
<accession>A0AA45C616</accession>
<sequence length="274" mass="31171">MNRLKTIYAVFKSQFIILIRYPTWIIQLLFWPLIFPLIYILSAIGLSGPDNSGLKNFQNITGTDNYIAYIIIGTITWMWVNMLLWTFGTYLREEQMLGTLESNWLTPTKKFDFLIGAGLISLFIALITNIIAIAEYILIYRIQFQAPILMWFVIFLIMMPGAFGIGSIFASIVLWAKEAGAMVNIARGIIMIVCGITFPISVIPDWLQMISKIIPITHGIEAARLIMLNGYTLKEASSPIFKTIIIGIIYIIIGRLFFAFTEYKAKTTGSFDRY</sequence>
<comment type="similarity">
    <text evidence="5">Belongs to the ABC-2 integral membrane protein family.</text>
</comment>
<dbReference type="InterPro" id="IPR051784">
    <property type="entry name" value="Nod_factor_ABC_transporter"/>
</dbReference>
<keyword evidence="5" id="KW-0813">Transport</keyword>